<proteinExistence type="predicted"/>
<dbReference type="Pfam" id="PF04932">
    <property type="entry name" value="Wzy_C"/>
    <property type="match status" value="1"/>
</dbReference>
<feature type="transmembrane region" description="Helical" evidence="5">
    <location>
        <begin position="288"/>
        <end position="309"/>
    </location>
</feature>
<keyword evidence="7" id="KW-0436">Ligase</keyword>
<evidence type="ECO:0000256" key="2">
    <source>
        <dbReference type="ARBA" id="ARBA00022692"/>
    </source>
</evidence>
<dbReference type="PANTHER" id="PTHR37422">
    <property type="entry name" value="TEICHURONIC ACID BIOSYNTHESIS PROTEIN TUAE"/>
    <property type="match status" value="1"/>
</dbReference>
<keyword evidence="2 5" id="KW-0812">Transmembrane</keyword>
<dbReference type="InterPro" id="IPR051533">
    <property type="entry name" value="WaaL-like"/>
</dbReference>
<dbReference type="InterPro" id="IPR007016">
    <property type="entry name" value="O-antigen_ligase-rel_domated"/>
</dbReference>
<feature type="transmembrane region" description="Helical" evidence="5">
    <location>
        <begin position="31"/>
        <end position="52"/>
    </location>
</feature>
<dbReference type="Proteomes" id="UP000886251">
    <property type="component" value="Unassembled WGS sequence"/>
</dbReference>
<accession>A0A831RN51</accession>
<feature type="transmembrane region" description="Helical" evidence="5">
    <location>
        <begin position="437"/>
        <end position="455"/>
    </location>
</feature>
<dbReference type="EMBL" id="DRKP01000102">
    <property type="protein sequence ID" value="HEB96568.1"/>
    <property type="molecule type" value="Genomic_DNA"/>
</dbReference>
<keyword evidence="4 5" id="KW-0472">Membrane</keyword>
<dbReference type="GO" id="GO:0016020">
    <property type="term" value="C:membrane"/>
    <property type="evidence" value="ECO:0007669"/>
    <property type="project" value="UniProtKB-SubCell"/>
</dbReference>
<organism evidence="7">
    <name type="scientific">Sedimenticola thiotaurini</name>
    <dbReference type="NCBI Taxonomy" id="1543721"/>
    <lineage>
        <taxon>Bacteria</taxon>
        <taxon>Pseudomonadati</taxon>
        <taxon>Pseudomonadota</taxon>
        <taxon>Gammaproteobacteria</taxon>
        <taxon>Chromatiales</taxon>
        <taxon>Sedimenticolaceae</taxon>
        <taxon>Sedimenticola</taxon>
    </lineage>
</organism>
<name>A0A831RN51_9GAMM</name>
<evidence type="ECO:0000256" key="4">
    <source>
        <dbReference type="ARBA" id="ARBA00023136"/>
    </source>
</evidence>
<dbReference type="AlphaFoldDB" id="A0A831RN51"/>
<evidence type="ECO:0000256" key="3">
    <source>
        <dbReference type="ARBA" id="ARBA00022989"/>
    </source>
</evidence>
<evidence type="ECO:0000259" key="6">
    <source>
        <dbReference type="Pfam" id="PF04932"/>
    </source>
</evidence>
<feature type="transmembrane region" description="Helical" evidence="5">
    <location>
        <begin position="9"/>
        <end position="25"/>
    </location>
</feature>
<protein>
    <submittedName>
        <fullName evidence="7">O-antigen ligase domain-containing protein</fullName>
    </submittedName>
</protein>
<feature type="transmembrane region" description="Helical" evidence="5">
    <location>
        <begin position="475"/>
        <end position="500"/>
    </location>
</feature>
<dbReference type="GO" id="GO:0016874">
    <property type="term" value="F:ligase activity"/>
    <property type="evidence" value="ECO:0007669"/>
    <property type="project" value="UniProtKB-KW"/>
</dbReference>
<evidence type="ECO:0000256" key="5">
    <source>
        <dbReference type="SAM" id="Phobius"/>
    </source>
</evidence>
<feature type="domain" description="O-antigen ligase-related" evidence="6">
    <location>
        <begin position="246"/>
        <end position="387"/>
    </location>
</feature>
<feature type="transmembrane region" description="Helical" evidence="5">
    <location>
        <begin position="122"/>
        <end position="145"/>
    </location>
</feature>
<feature type="transmembrane region" description="Helical" evidence="5">
    <location>
        <begin position="64"/>
        <end position="84"/>
    </location>
</feature>
<feature type="transmembrane region" description="Helical" evidence="5">
    <location>
        <begin position="157"/>
        <end position="177"/>
    </location>
</feature>
<evidence type="ECO:0000313" key="7">
    <source>
        <dbReference type="EMBL" id="HEB96568.1"/>
    </source>
</evidence>
<keyword evidence="3 5" id="KW-1133">Transmembrane helix</keyword>
<dbReference type="PANTHER" id="PTHR37422:SF13">
    <property type="entry name" value="LIPOPOLYSACCHARIDE BIOSYNTHESIS PROTEIN PA4999-RELATED"/>
    <property type="match status" value="1"/>
</dbReference>
<feature type="non-terminal residue" evidence="7">
    <location>
        <position position="604"/>
    </location>
</feature>
<comment type="caution">
    <text evidence="7">The sequence shown here is derived from an EMBL/GenBank/DDBJ whole genome shotgun (WGS) entry which is preliminary data.</text>
</comment>
<feature type="transmembrane region" description="Helical" evidence="5">
    <location>
        <begin position="197"/>
        <end position="220"/>
    </location>
</feature>
<sequence length="604" mass="67406">MHPRPGEDKLLLGLMALIVWLPIPLGSNRQFYWSISEIWIALLLLIWMFQYARGRRRIPEAARRAWPALLVLGLWLAWLVLQIVPLPVGLVEWLSPKAAWLHRLTFHPGDGPLRVTLSVEPYSTLVGLHKSIAYVLLFLLVLLLVRRFTHLRWVAMAVVASGLLQAVLGILGYLAGWDTMYWPGGRELTASFANRNHLANYLTLSLAVGIGLLLAQMGEGGGRDAKENLRRALDWIMSGRMRLRIYLLLMTAALIMTRSRMGNTAFFVSLLIAGPLTLLLVRRKSHGMVVLLASLVVIDVMIMGSLIGIDRVVERLEKTSLESENRDEVARDTLVYWREHPVTGSGLGTFRTTYPRYKRGDVRAAYRQTHNDYLQFAAETGTVGLGLIGSFVLLTLLVTLRTLRRRRMPWSLGIAFAVLMGSVALMIHSTVEFNLQIFANAALYMVIAGLGWVAAHLPVARESRRRRHRGRRRRVVAVLSALAILLYQGWVAAAATASLISGSNRLLLKQLAGGGEVSQARLQRAMRRQLTAIRLAPGSADAKLVLSRLLDWRIRPGGDTTLSGREREAVYQQMLYLLLGATVDSPGLAQAWEAIAYVRHAEGR</sequence>
<feature type="transmembrane region" description="Helical" evidence="5">
    <location>
        <begin position="241"/>
        <end position="258"/>
    </location>
</feature>
<comment type="subcellular location">
    <subcellularLocation>
        <location evidence="1">Membrane</location>
        <topology evidence="1">Multi-pass membrane protein</topology>
    </subcellularLocation>
</comment>
<feature type="transmembrane region" description="Helical" evidence="5">
    <location>
        <begin position="381"/>
        <end position="400"/>
    </location>
</feature>
<feature type="transmembrane region" description="Helical" evidence="5">
    <location>
        <begin position="264"/>
        <end position="281"/>
    </location>
</feature>
<reference evidence="7" key="1">
    <citation type="journal article" date="2020" name="mSystems">
        <title>Genome- and Community-Level Interaction Insights into Carbon Utilization and Element Cycling Functions of Hydrothermarchaeota in Hydrothermal Sediment.</title>
        <authorList>
            <person name="Zhou Z."/>
            <person name="Liu Y."/>
            <person name="Xu W."/>
            <person name="Pan J."/>
            <person name="Luo Z.H."/>
            <person name="Li M."/>
        </authorList>
    </citation>
    <scope>NUCLEOTIDE SEQUENCE [LARGE SCALE GENOMIC DNA]</scope>
    <source>
        <strain evidence="7">HyVt-443</strain>
    </source>
</reference>
<feature type="transmembrane region" description="Helical" evidence="5">
    <location>
        <begin position="412"/>
        <end position="431"/>
    </location>
</feature>
<evidence type="ECO:0000256" key="1">
    <source>
        <dbReference type="ARBA" id="ARBA00004141"/>
    </source>
</evidence>
<gene>
    <name evidence="7" type="ORF">ENI96_09080</name>
</gene>